<reference evidence="1" key="1">
    <citation type="submission" date="2024-03" db="EMBL/GenBank/DDBJ databases">
        <title>Novel Streptomyces species of biotechnological and ecological value are a feature of Machair soil.</title>
        <authorList>
            <person name="Prole J.R."/>
            <person name="Goodfellow M."/>
            <person name="Allenby N."/>
            <person name="Ward A.C."/>
        </authorList>
    </citation>
    <scope>NUCLEOTIDE SEQUENCE</scope>
    <source>
        <strain evidence="1">MS1.AVA.4</strain>
    </source>
</reference>
<sequence length="476" mass="51283">MKYRQAPVNHPEGPGPDYPSAQSRVAAGVIYLSVGSLVGILLVPLTIAEMALRVVSALLNALPLTATLLVQVLTNLVRGILVLLVPGAERLPERERRLGPTLHKLRHRLVGMSPGLLSGLPLLRAVADLELLLAASVTQNPASGRRLECAAPEEGEPGHKASGWGESGYLCLLLLGLLWLLPVFAMTLPVVAFTASLPFGRTEQLAFGPAGTLVVEGGVTRLCVAVGAIALFALLVMLLFWLGKLRARLVRRLLGRVDEDEKRRREELAERQRIAALRVNDADYRRIERDLHDGAQARLAVLLMRISHATRRKNHSTQALHELLEETHQEIGKALDEIRDLVRGIQPPILSDRGLNAAVTALTETFHVPVDVSSKLERRPATQVESTAYFIIAETLANAVKHSSATRIHVSMERADNCLVVVVTDNGVGGATLDAGTGLRGLVDRTAALRGKLILTSPVGGPTIARAILPWSPGGL</sequence>
<dbReference type="Proteomes" id="UP001375539">
    <property type="component" value="Unassembled WGS sequence"/>
</dbReference>
<name>A0ACC6QQ91_9ACTN</name>
<keyword evidence="1" id="KW-0808">Transferase</keyword>
<evidence type="ECO:0000313" key="2">
    <source>
        <dbReference type="Proteomes" id="UP001375539"/>
    </source>
</evidence>
<keyword evidence="1" id="KW-0418">Kinase</keyword>
<organism evidence="1 2">
    <name type="scientific">Streptomyces pratisoli</name>
    <dbReference type="NCBI Taxonomy" id="3139917"/>
    <lineage>
        <taxon>Bacteria</taxon>
        <taxon>Bacillati</taxon>
        <taxon>Actinomycetota</taxon>
        <taxon>Actinomycetes</taxon>
        <taxon>Kitasatosporales</taxon>
        <taxon>Streptomycetaceae</taxon>
        <taxon>Streptomyces</taxon>
    </lineage>
</organism>
<accession>A0ACC6QQ91</accession>
<proteinExistence type="predicted"/>
<comment type="caution">
    <text evidence="1">The sequence shown here is derived from an EMBL/GenBank/DDBJ whole genome shotgun (WGS) entry which is preliminary data.</text>
</comment>
<dbReference type="EMBL" id="JBBKAI010000002">
    <property type="protein sequence ID" value="MEJ8660440.1"/>
    <property type="molecule type" value="Genomic_DNA"/>
</dbReference>
<evidence type="ECO:0000313" key="1">
    <source>
        <dbReference type="EMBL" id="MEJ8660440.1"/>
    </source>
</evidence>
<gene>
    <name evidence="1" type="ORF">WKI58_28645</name>
</gene>
<keyword evidence="2" id="KW-1185">Reference proteome</keyword>
<protein>
    <submittedName>
        <fullName evidence="1">Histidine kinase</fullName>
    </submittedName>
</protein>